<dbReference type="PANTHER" id="PTHR33332">
    <property type="entry name" value="REVERSE TRANSCRIPTASE DOMAIN-CONTAINING PROTEIN"/>
    <property type="match status" value="1"/>
</dbReference>
<evidence type="ECO:0000313" key="2">
    <source>
        <dbReference type="Ensembl" id="ENSNMLP00000009229.1"/>
    </source>
</evidence>
<dbReference type="InterPro" id="IPR043502">
    <property type="entry name" value="DNA/RNA_pol_sf"/>
</dbReference>
<evidence type="ECO:0000259" key="1">
    <source>
        <dbReference type="PROSITE" id="PS50878"/>
    </source>
</evidence>
<dbReference type="Proteomes" id="UP000694523">
    <property type="component" value="Unplaced"/>
</dbReference>
<dbReference type="AlphaFoldDB" id="A0A8C6SQ81"/>
<dbReference type="SUPFAM" id="SSF56672">
    <property type="entry name" value="DNA/RNA polymerases"/>
    <property type="match status" value="1"/>
</dbReference>
<feature type="domain" description="Reverse transcriptase" evidence="1">
    <location>
        <begin position="131"/>
        <end position="399"/>
    </location>
</feature>
<organism evidence="2 3">
    <name type="scientific">Neogobius melanostomus</name>
    <name type="common">round goby</name>
    <dbReference type="NCBI Taxonomy" id="47308"/>
    <lineage>
        <taxon>Eukaryota</taxon>
        <taxon>Metazoa</taxon>
        <taxon>Chordata</taxon>
        <taxon>Craniata</taxon>
        <taxon>Vertebrata</taxon>
        <taxon>Euteleostomi</taxon>
        <taxon>Actinopterygii</taxon>
        <taxon>Neopterygii</taxon>
        <taxon>Teleostei</taxon>
        <taxon>Neoteleostei</taxon>
        <taxon>Acanthomorphata</taxon>
        <taxon>Gobiaria</taxon>
        <taxon>Gobiiformes</taxon>
        <taxon>Gobioidei</taxon>
        <taxon>Gobiidae</taxon>
        <taxon>Benthophilinae</taxon>
        <taxon>Neogobiini</taxon>
        <taxon>Neogobius</taxon>
    </lineage>
</organism>
<protein>
    <recommendedName>
        <fullName evidence="1">Reverse transcriptase domain-containing protein</fullName>
    </recommendedName>
</protein>
<accession>A0A8C6SQ81</accession>
<reference evidence="2" key="2">
    <citation type="submission" date="2025-09" db="UniProtKB">
        <authorList>
            <consortium name="Ensembl"/>
        </authorList>
    </citation>
    <scope>IDENTIFICATION</scope>
</reference>
<name>A0A8C6SQ81_9GOBI</name>
<reference evidence="2" key="1">
    <citation type="submission" date="2025-08" db="UniProtKB">
        <authorList>
            <consortium name="Ensembl"/>
        </authorList>
    </citation>
    <scope>IDENTIFICATION</scope>
</reference>
<dbReference type="CDD" id="cd01650">
    <property type="entry name" value="RT_nLTR_like"/>
    <property type="match status" value="1"/>
</dbReference>
<dbReference type="InterPro" id="IPR000477">
    <property type="entry name" value="RT_dom"/>
</dbReference>
<keyword evidence="3" id="KW-1185">Reference proteome</keyword>
<dbReference type="Pfam" id="PF00078">
    <property type="entry name" value="RVT_1"/>
    <property type="match status" value="1"/>
</dbReference>
<dbReference type="PROSITE" id="PS50878">
    <property type="entry name" value="RT_POL"/>
    <property type="match status" value="1"/>
</dbReference>
<evidence type="ECO:0000313" key="3">
    <source>
        <dbReference type="Proteomes" id="UP000694523"/>
    </source>
</evidence>
<sequence length="469" mass="54213">MKETWKTLNKVIKPNAQCNNLPKCFMHNGKVLKNQTEIADEFNSFFVNVGPNIAKQIVNPNHKETRCNVAAAGGSKTLQSLFLSEITEYDILDIVRKLKTKTSIDCDGIDMFIVKKTVDCILKPLSYIFNLSFISGVFPQKMKTAKIIPIFKNGDKHMFNNYRPISILSQFSKIIEKWFTIKLDSFLEEKNILFDYQYGFRSNRSTSAALIHFTEEVLAAIDHSQYMVSVFLDLKKAFDSVNHELLLSKLQDYGIRGHVFKWLESYLQNRQQYVQFDQLNSKHETVVCGIPQGSIIGPKLFILFINDIYEATKRMGFLLFADDTTVYKSGSDLDALLSCVSTEMANLKKWFDQNKLLLNWEKTKYMIFGTRKIEGNVNITIDNSMIERVTKIKFLGVMLDTKFSWKPHIEYIRTKVSKCIGILHKVKYVLDEASLFLLYSSLIVPYFTYCIEVWGNACKSVIDRMFCYK</sequence>
<dbReference type="Ensembl" id="ENSNMLT00000010441.1">
    <property type="protein sequence ID" value="ENSNMLP00000009229.1"/>
    <property type="gene ID" value="ENSNMLG00000006435.1"/>
</dbReference>
<proteinExistence type="predicted"/>